<keyword evidence="1" id="KW-0732">Signal</keyword>
<name>A0A1M5VD20_9BACT</name>
<dbReference type="SUPFAM" id="SSF53649">
    <property type="entry name" value="Alkaline phosphatase-like"/>
    <property type="match status" value="1"/>
</dbReference>
<accession>A0A1M5VD20</accession>
<dbReference type="Gene3D" id="3.40.720.10">
    <property type="entry name" value="Alkaline Phosphatase, subunit A"/>
    <property type="match status" value="1"/>
</dbReference>
<dbReference type="InterPro" id="IPR017850">
    <property type="entry name" value="Alkaline_phosphatase_core_sf"/>
</dbReference>
<dbReference type="STRING" id="947013.SAMN04488109_5018"/>
<dbReference type="AlphaFoldDB" id="A0A1M5VD20"/>
<reference evidence="2 3" key="1">
    <citation type="submission" date="2016-11" db="EMBL/GenBank/DDBJ databases">
        <authorList>
            <person name="Jaros S."/>
            <person name="Januszkiewicz K."/>
            <person name="Wedrychowicz H."/>
        </authorList>
    </citation>
    <scope>NUCLEOTIDE SEQUENCE [LARGE SCALE GENOMIC DNA]</scope>
    <source>
        <strain evidence="2 3">DSM 24574</strain>
    </source>
</reference>
<evidence type="ECO:0000313" key="2">
    <source>
        <dbReference type="EMBL" id="SHH73149.1"/>
    </source>
</evidence>
<dbReference type="Pfam" id="PF01663">
    <property type="entry name" value="Phosphodiest"/>
    <property type="match status" value="1"/>
</dbReference>
<dbReference type="EMBL" id="FQWQ01000004">
    <property type="protein sequence ID" value="SHH73149.1"/>
    <property type="molecule type" value="Genomic_DNA"/>
</dbReference>
<dbReference type="RefSeq" id="WP_073139921.1">
    <property type="nucleotide sequence ID" value="NZ_FQWQ01000004.1"/>
</dbReference>
<evidence type="ECO:0000313" key="3">
    <source>
        <dbReference type="Proteomes" id="UP000184212"/>
    </source>
</evidence>
<proteinExistence type="predicted"/>
<sequence>MIKIKFLLSILCFHLVVFGHAQRKAVFIILDGIPADVIEKVETPVLDEISSKDGYTHAYLGGEKDGYSQSPTISAVGYNHVLTGVWTNKHNVWDNDIAAPNYHYWNIFRIAKASNPNVKTAVFSSWTDNRTKLVGENLPAAGGVKLDYSYDGLELDTVRFPHTKDAKHMSDIDEAVSTEAGKYILENGPDLSWVYLEFTDDMGHMYGDSPAFYDAVKKADARVGKVWNAIKERERKFGEEWMIVITTDHGRGAKTGKDHGGQSERERTTWIVTNAKPLNARFHQTPGAVDIAPSILKFMNLSIPEEVKKEIDGVSFVGDVSVSNLKAVRTGDKIELSWSVLNPTGELEVQLTPTNNFAKGGVDTYTTVGKAPVKAGKYTFNLPAPASADVYKILIKAPFNTTNTWVVKKDFKKSKS</sequence>
<protein>
    <submittedName>
        <fullName evidence="2">Type I phosphodiesterase / nucleotide pyrophosphatase</fullName>
    </submittedName>
</protein>
<dbReference type="PANTHER" id="PTHR10151">
    <property type="entry name" value="ECTONUCLEOTIDE PYROPHOSPHATASE/PHOSPHODIESTERASE"/>
    <property type="match status" value="1"/>
</dbReference>
<dbReference type="InterPro" id="IPR002591">
    <property type="entry name" value="Phosphodiest/P_Trfase"/>
</dbReference>
<dbReference type="Proteomes" id="UP000184212">
    <property type="component" value="Unassembled WGS sequence"/>
</dbReference>
<gene>
    <name evidence="2" type="ORF">SAMN04488109_5018</name>
</gene>
<dbReference type="GO" id="GO:0016787">
    <property type="term" value="F:hydrolase activity"/>
    <property type="evidence" value="ECO:0007669"/>
    <property type="project" value="UniProtKB-ARBA"/>
</dbReference>
<organism evidence="2 3">
    <name type="scientific">Chryseolinea serpens</name>
    <dbReference type="NCBI Taxonomy" id="947013"/>
    <lineage>
        <taxon>Bacteria</taxon>
        <taxon>Pseudomonadati</taxon>
        <taxon>Bacteroidota</taxon>
        <taxon>Cytophagia</taxon>
        <taxon>Cytophagales</taxon>
        <taxon>Fulvivirgaceae</taxon>
        <taxon>Chryseolinea</taxon>
    </lineage>
</organism>
<feature type="chain" id="PRO_5012974408" evidence="1">
    <location>
        <begin position="22"/>
        <end position="416"/>
    </location>
</feature>
<evidence type="ECO:0000256" key="1">
    <source>
        <dbReference type="SAM" id="SignalP"/>
    </source>
</evidence>
<feature type="signal peptide" evidence="1">
    <location>
        <begin position="1"/>
        <end position="21"/>
    </location>
</feature>
<dbReference type="OrthoDB" id="279982at2"/>
<dbReference type="PANTHER" id="PTHR10151:SF120">
    <property type="entry name" value="BIS(5'-ADENOSYL)-TRIPHOSPHATASE"/>
    <property type="match status" value="1"/>
</dbReference>
<keyword evidence="3" id="KW-1185">Reference proteome</keyword>